<feature type="transmembrane region" description="Helical" evidence="1">
    <location>
        <begin position="25"/>
        <end position="46"/>
    </location>
</feature>
<gene>
    <name evidence="2" type="ORF">A2117_02340</name>
</gene>
<sequence>MPSELSLSFFLSLPKTYFWVILNDWWWLFLIAECFWIGKIMLFLWYHWRKDIFDAAENDPRVLLEIKIPEEVLEQIKAMETVITGFWQIYSFPNWFEKWWQGKDPTGFTLEIAGIDGVPHFYIRTPKVYQPIFETHVYSQYPQAEISEVEDYAKNVPQDMPNAEWDFWGLEYKNLKHWGYPIKTYSEFETGKEEEEKRIDPIASLLEGMARLKPGEQIWVQIRCLPVLDEYLPWKDAAKKMRDKLARRNVSEGKTKPMLLEAAEILMTGKVTEAAPPEEKDFIPVEMKLTPGEKEVVGAVERKISKLGFLCNIKYIYLAKRDVMFKPNQRLAMSYFTNFVTDNMQALVPSADTITKIKQNWYDWFWFKKQRLFLRKRRLFRSYVNRIWVGWPHPCVSDPDKSGRRFILTAEEIASLYHFPGRMVASAPGLSRVEAKKGEPPSSLPVE</sequence>
<keyword evidence="1" id="KW-0812">Transmembrane</keyword>
<proteinExistence type="predicted"/>
<dbReference type="Proteomes" id="UP000179245">
    <property type="component" value="Unassembled WGS sequence"/>
</dbReference>
<accession>A0A1G2QMW8</accession>
<organism evidence="2 3">
    <name type="scientific">Candidatus Wildermuthbacteria bacterium GWA2_46_15</name>
    <dbReference type="NCBI Taxonomy" id="1802443"/>
    <lineage>
        <taxon>Bacteria</taxon>
        <taxon>Candidatus Wildermuthiibacteriota</taxon>
    </lineage>
</organism>
<evidence type="ECO:0000256" key="1">
    <source>
        <dbReference type="SAM" id="Phobius"/>
    </source>
</evidence>
<evidence type="ECO:0000313" key="2">
    <source>
        <dbReference type="EMBL" id="OHA62004.1"/>
    </source>
</evidence>
<name>A0A1G2QMW8_9BACT</name>
<keyword evidence="1" id="KW-0472">Membrane</keyword>
<dbReference type="EMBL" id="MHTO01000024">
    <property type="protein sequence ID" value="OHA62004.1"/>
    <property type="molecule type" value="Genomic_DNA"/>
</dbReference>
<comment type="caution">
    <text evidence="2">The sequence shown here is derived from an EMBL/GenBank/DDBJ whole genome shotgun (WGS) entry which is preliminary data.</text>
</comment>
<evidence type="ECO:0000313" key="3">
    <source>
        <dbReference type="Proteomes" id="UP000179245"/>
    </source>
</evidence>
<keyword evidence="1" id="KW-1133">Transmembrane helix</keyword>
<dbReference type="STRING" id="1802443.A2117_02340"/>
<reference evidence="2 3" key="1">
    <citation type="journal article" date="2016" name="Nat. Commun.">
        <title>Thousands of microbial genomes shed light on interconnected biogeochemical processes in an aquifer system.</title>
        <authorList>
            <person name="Anantharaman K."/>
            <person name="Brown C.T."/>
            <person name="Hug L.A."/>
            <person name="Sharon I."/>
            <person name="Castelle C.J."/>
            <person name="Probst A.J."/>
            <person name="Thomas B.C."/>
            <person name="Singh A."/>
            <person name="Wilkins M.J."/>
            <person name="Karaoz U."/>
            <person name="Brodie E.L."/>
            <person name="Williams K.H."/>
            <person name="Hubbard S.S."/>
            <person name="Banfield J.F."/>
        </authorList>
    </citation>
    <scope>NUCLEOTIDE SEQUENCE [LARGE SCALE GENOMIC DNA]</scope>
</reference>
<protein>
    <submittedName>
        <fullName evidence="2">Uncharacterized protein</fullName>
    </submittedName>
</protein>
<dbReference type="AlphaFoldDB" id="A0A1G2QMW8"/>